<sequence length="258" mass="27126">MDVQSRSESINKHVAFRMCVATVLLAISGIFVVVACAVPAFSAGTRTWKIYEVDGSDYGGSVGYGIWGVGGYLNEDACNLVNAFITLRGGDKWSCSDVVSYHCEYVSSPSIQEGFDNILCAYARSIAWEARSCDDDDDCAEGDTCGGDDKCSGGAVGNSATLKPWIAGAEATSVLTVLLVFVAFVLACSCSGRPKPCLTAALVAAAAVLCAVPFALWELIACVALVDVRPPGLRLPRPPDLIALFTLPGVEKICEICC</sequence>
<evidence type="ECO:0000313" key="2">
    <source>
        <dbReference type="EnsemblProtists" id="EOD09374"/>
    </source>
</evidence>
<keyword evidence="1" id="KW-0812">Transmembrane</keyword>
<protein>
    <recommendedName>
        <fullName evidence="4">Membrane-associated protein</fullName>
    </recommendedName>
</protein>
<evidence type="ECO:0000256" key="1">
    <source>
        <dbReference type="SAM" id="Phobius"/>
    </source>
</evidence>
<keyword evidence="3" id="KW-1185">Reference proteome</keyword>
<evidence type="ECO:0008006" key="4">
    <source>
        <dbReference type="Google" id="ProtNLM"/>
    </source>
</evidence>
<dbReference type="Proteomes" id="UP000013827">
    <property type="component" value="Unassembled WGS sequence"/>
</dbReference>
<organism evidence="2 3">
    <name type="scientific">Emiliania huxleyi (strain CCMP1516)</name>
    <dbReference type="NCBI Taxonomy" id="280463"/>
    <lineage>
        <taxon>Eukaryota</taxon>
        <taxon>Haptista</taxon>
        <taxon>Haptophyta</taxon>
        <taxon>Prymnesiophyceae</taxon>
        <taxon>Isochrysidales</taxon>
        <taxon>Noelaerhabdaceae</taxon>
        <taxon>Emiliania</taxon>
    </lineage>
</organism>
<dbReference type="KEGG" id="ehx:EMIHUDRAFT_96656"/>
<dbReference type="HOGENOM" id="CLU_094397_0_0_1"/>
<feature type="transmembrane region" description="Helical" evidence="1">
    <location>
        <begin position="20"/>
        <end position="41"/>
    </location>
</feature>
<dbReference type="PaxDb" id="2903-EOD09374"/>
<reference evidence="2" key="2">
    <citation type="submission" date="2024-10" db="UniProtKB">
        <authorList>
            <consortium name="EnsemblProtists"/>
        </authorList>
    </citation>
    <scope>IDENTIFICATION</scope>
</reference>
<name>A0A0D3IDN9_EMIH1</name>
<dbReference type="EnsemblProtists" id="EOD09374">
    <property type="protein sequence ID" value="EOD09374"/>
    <property type="gene ID" value="EMIHUDRAFT_96656"/>
</dbReference>
<keyword evidence="1" id="KW-0472">Membrane</keyword>
<reference evidence="3" key="1">
    <citation type="journal article" date="2013" name="Nature">
        <title>Pan genome of the phytoplankton Emiliania underpins its global distribution.</title>
        <authorList>
            <person name="Read B.A."/>
            <person name="Kegel J."/>
            <person name="Klute M.J."/>
            <person name="Kuo A."/>
            <person name="Lefebvre S.C."/>
            <person name="Maumus F."/>
            <person name="Mayer C."/>
            <person name="Miller J."/>
            <person name="Monier A."/>
            <person name="Salamov A."/>
            <person name="Young J."/>
            <person name="Aguilar M."/>
            <person name="Claverie J.M."/>
            <person name="Frickenhaus S."/>
            <person name="Gonzalez K."/>
            <person name="Herman E.K."/>
            <person name="Lin Y.C."/>
            <person name="Napier J."/>
            <person name="Ogata H."/>
            <person name="Sarno A.F."/>
            <person name="Shmutz J."/>
            <person name="Schroeder D."/>
            <person name="de Vargas C."/>
            <person name="Verret F."/>
            <person name="von Dassow P."/>
            <person name="Valentin K."/>
            <person name="Van de Peer Y."/>
            <person name="Wheeler G."/>
            <person name="Dacks J.B."/>
            <person name="Delwiche C.F."/>
            <person name="Dyhrman S.T."/>
            <person name="Glockner G."/>
            <person name="John U."/>
            <person name="Richards T."/>
            <person name="Worden A.Z."/>
            <person name="Zhang X."/>
            <person name="Grigoriev I.V."/>
            <person name="Allen A.E."/>
            <person name="Bidle K."/>
            <person name="Borodovsky M."/>
            <person name="Bowler C."/>
            <person name="Brownlee C."/>
            <person name="Cock J.M."/>
            <person name="Elias M."/>
            <person name="Gladyshev V.N."/>
            <person name="Groth M."/>
            <person name="Guda C."/>
            <person name="Hadaegh A."/>
            <person name="Iglesias-Rodriguez M.D."/>
            <person name="Jenkins J."/>
            <person name="Jones B.M."/>
            <person name="Lawson T."/>
            <person name="Leese F."/>
            <person name="Lindquist E."/>
            <person name="Lobanov A."/>
            <person name="Lomsadze A."/>
            <person name="Malik S.B."/>
            <person name="Marsh M.E."/>
            <person name="Mackinder L."/>
            <person name="Mock T."/>
            <person name="Mueller-Roeber B."/>
            <person name="Pagarete A."/>
            <person name="Parker M."/>
            <person name="Probert I."/>
            <person name="Quesneville H."/>
            <person name="Raines C."/>
            <person name="Rensing S.A."/>
            <person name="Riano-Pachon D.M."/>
            <person name="Richier S."/>
            <person name="Rokitta S."/>
            <person name="Shiraiwa Y."/>
            <person name="Soanes D.M."/>
            <person name="van der Giezen M."/>
            <person name="Wahlund T.M."/>
            <person name="Williams B."/>
            <person name="Wilson W."/>
            <person name="Wolfe G."/>
            <person name="Wurch L.L."/>
        </authorList>
    </citation>
    <scope>NUCLEOTIDE SEQUENCE</scope>
</reference>
<dbReference type="GeneID" id="17255813"/>
<dbReference type="AlphaFoldDB" id="A0A0D3IDN9"/>
<proteinExistence type="predicted"/>
<feature type="transmembrane region" description="Helical" evidence="1">
    <location>
        <begin position="200"/>
        <end position="226"/>
    </location>
</feature>
<evidence type="ECO:0000313" key="3">
    <source>
        <dbReference type="Proteomes" id="UP000013827"/>
    </source>
</evidence>
<accession>A0A0D3IDN9</accession>
<keyword evidence="1" id="KW-1133">Transmembrane helix</keyword>
<feature type="transmembrane region" description="Helical" evidence="1">
    <location>
        <begin position="165"/>
        <end position="188"/>
    </location>
</feature>
<dbReference type="RefSeq" id="XP_005761803.1">
    <property type="nucleotide sequence ID" value="XM_005761746.1"/>
</dbReference>